<sequence>MQRKWLDRASKDLHWLNTLGRLPVRERQYRHGSCRTPMCLLGCHVVATRFWRVVVHKRGTGTSPRPVLYSSVLACGKRLVAKCVLWGMRVNASGAVPRGHGDLCSGQG</sequence>
<proteinExistence type="predicted"/>
<accession>A0A556TZ83</accession>
<gene>
    <name evidence="1" type="ORF">Baya_7088</name>
</gene>
<dbReference type="EMBL" id="VCAZ01000031">
    <property type="protein sequence ID" value="TSL41009.1"/>
    <property type="molecule type" value="Genomic_DNA"/>
</dbReference>
<evidence type="ECO:0000313" key="2">
    <source>
        <dbReference type="Proteomes" id="UP000319801"/>
    </source>
</evidence>
<keyword evidence="2" id="KW-1185">Reference proteome</keyword>
<dbReference type="AlphaFoldDB" id="A0A556TZ83"/>
<protein>
    <submittedName>
        <fullName evidence="1">Uncharacterized protein</fullName>
    </submittedName>
</protein>
<reference evidence="1 2" key="1">
    <citation type="journal article" date="2019" name="Genome Biol. Evol.">
        <title>Whole-Genome Sequencing of the Giant Devil Catfish, Bagarius yarrelli.</title>
        <authorList>
            <person name="Jiang W."/>
            <person name="Lv Y."/>
            <person name="Cheng L."/>
            <person name="Yang K."/>
            <person name="Chao B."/>
            <person name="Wang X."/>
            <person name="Li Y."/>
            <person name="Pan X."/>
            <person name="You X."/>
            <person name="Zhang Y."/>
            <person name="Yang J."/>
            <person name="Li J."/>
            <person name="Zhang X."/>
            <person name="Liu S."/>
            <person name="Sun C."/>
            <person name="Yang J."/>
            <person name="Shi Q."/>
        </authorList>
    </citation>
    <scope>NUCLEOTIDE SEQUENCE [LARGE SCALE GENOMIC DNA]</scope>
    <source>
        <strain evidence="1">JWS20170419001</strain>
        <tissue evidence="1">Muscle</tissue>
    </source>
</reference>
<organism evidence="1 2">
    <name type="scientific">Bagarius yarrelli</name>
    <name type="common">Goonch</name>
    <name type="synonym">Bagrus yarrelli</name>
    <dbReference type="NCBI Taxonomy" id="175774"/>
    <lineage>
        <taxon>Eukaryota</taxon>
        <taxon>Metazoa</taxon>
        <taxon>Chordata</taxon>
        <taxon>Craniata</taxon>
        <taxon>Vertebrata</taxon>
        <taxon>Euteleostomi</taxon>
        <taxon>Actinopterygii</taxon>
        <taxon>Neopterygii</taxon>
        <taxon>Teleostei</taxon>
        <taxon>Ostariophysi</taxon>
        <taxon>Siluriformes</taxon>
        <taxon>Sisoridae</taxon>
        <taxon>Sisorinae</taxon>
        <taxon>Bagarius</taxon>
    </lineage>
</organism>
<dbReference type="Proteomes" id="UP000319801">
    <property type="component" value="Unassembled WGS sequence"/>
</dbReference>
<name>A0A556TZ83_BAGYA</name>
<dbReference type="OrthoDB" id="416119at2759"/>
<comment type="caution">
    <text evidence="1">The sequence shown here is derived from an EMBL/GenBank/DDBJ whole genome shotgun (WGS) entry which is preliminary data.</text>
</comment>
<evidence type="ECO:0000313" key="1">
    <source>
        <dbReference type="EMBL" id="TSL41009.1"/>
    </source>
</evidence>